<dbReference type="Proteomes" id="UP000309389">
    <property type="component" value="Unassembled WGS sequence"/>
</dbReference>
<sequence length="132" mass="14595">MDYMLLPLQRYADFSGRSRRMEYWMFVLFQILLFAGLFMVAGLFGAFDGSGSTLFIVLSVIVGLGLIIPGLAVQVRRLHDQDRSGWLVLVGFIPYIGGIILLVLMCLDGTPGENRYGPDPKGRGGRMGDVFS</sequence>
<feature type="transmembrane region" description="Helical" evidence="1">
    <location>
        <begin position="21"/>
        <end position="47"/>
    </location>
</feature>
<dbReference type="InterPro" id="IPR008523">
    <property type="entry name" value="DUF805"/>
</dbReference>
<dbReference type="GO" id="GO:0005886">
    <property type="term" value="C:plasma membrane"/>
    <property type="evidence" value="ECO:0007669"/>
    <property type="project" value="TreeGrafter"/>
</dbReference>
<dbReference type="RefSeq" id="WP_136692202.1">
    <property type="nucleotide sequence ID" value="NZ_SSHH01000001.1"/>
</dbReference>
<dbReference type="PANTHER" id="PTHR34980:SF2">
    <property type="entry name" value="INNER MEMBRANE PROTEIN YHAH-RELATED"/>
    <property type="match status" value="1"/>
</dbReference>
<evidence type="ECO:0000256" key="1">
    <source>
        <dbReference type="SAM" id="Phobius"/>
    </source>
</evidence>
<reference evidence="2 3" key="1">
    <citation type="submission" date="2019-04" db="EMBL/GenBank/DDBJ databases">
        <title>Altererythrobacter aquimixticola sp. nov., isolated from sediment of junction between the ocean and a freshwater spring.</title>
        <authorList>
            <person name="Yoon J.-H."/>
        </authorList>
    </citation>
    <scope>NUCLEOTIDE SEQUENCE [LARGE SCALE GENOMIC DNA]</scope>
    <source>
        <strain evidence="2 3">SSKS-13</strain>
    </source>
</reference>
<feature type="transmembrane region" description="Helical" evidence="1">
    <location>
        <begin position="85"/>
        <end position="105"/>
    </location>
</feature>
<feature type="transmembrane region" description="Helical" evidence="1">
    <location>
        <begin position="53"/>
        <end position="73"/>
    </location>
</feature>
<keyword evidence="1" id="KW-0812">Transmembrane</keyword>
<accession>A0A4V4U8V4</accession>
<keyword evidence="1" id="KW-0472">Membrane</keyword>
<organism evidence="2 3">
    <name type="scientific">Alteraurantiacibacter aquimixticola</name>
    <dbReference type="NCBI Taxonomy" id="2489173"/>
    <lineage>
        <taxon>Bacteria</taxon>
        <taxon>Pseudomonadati</taxon>
        <taxon>Pseudomonadota</taxon>
        <taxon>Alphaproteobacteria</taxon>
        <taxon>Sphingomonadales</taxon>
        <taxon>Erythrobacteraceae</taxon>
        <taxon>Alteraurantiacibacter</taxon>
    </lineage>
</organism>
<keyword evidence="3" id="KW-1185">Reference proteome</keyword>
<evidence type="ECO:0000313" key="2">
    <source>
        <dbReference type="EMBL" id="TIX51417.1"/>
    </source>
</evidence>
<name>A0A4V4U8V4_9SPHN</name>
<dbReference type="Pfam" id="PF05656">
    <property type="entry name" value="DUF805"/>
    <property type="match status" value="1"/>
</dbReference>
<comment type="caution">
    <text evidence="2">The sequence shown here is derived from an EMBL/GenBank/DDBJ whole genome shotgun (WGS) entry which is preliminary data.</text>
</comment>
<dbReference type="AlphaFoldDB" id="A0A4V4U8V4"/>
<dbReference type="PANTHER" id="PTHR34980">
    <property type="entry name" value="INNER MEMBRANE PROTEIN-RELATED-RELATED"/>
    <property type="match status" value="1"/>
</dbReference>
<proteinExistence type="predicted"/>
<evidence type="ECO:0000313" key="3">
    <source>
        <dbReference type="Proteomes" id="UP000309389"/>
    </source>
</evidence>
<gene>
    <name evidence="2" type="ORF">E5222_02850</name>
</gene>
<keyword evidence="1" id="KW-1133">Transmembrane helix</keyword>
<dbReference type="EMBL" id="SSHH01000001">
    <property type="protein sequence ID" value="TIX51417.1"/>
    <property type="molecule type" value="Genomic_DNA"/>
</dbReference>
<protein>
    <submittedName>
        <fullName evidence="2">DUF805 domain-containing protein</fullName>
    </submittedName>
</protein>
<dbReference type="OrthoDB" id="9812349at2"/>